<dbReference type="EMBL" id="GBRH01271357">
    <property type="protein sequence ID" value="JAD26538.1"/>
    <property type="molecule type" value="Transcribed_RNA"/>
</dbReference>
<name>A0A0A8YLQ1_ARUDO</name>
<accession>A0A0A8YLQ1</accession>
<reference evidence="1" key="2">
    <citation type="journal article" date="2015" name="Data Brief">
        <title>Shoot transcriptome of the giant reed, Arundo donax.</title>
        <authorList>
            <person name="Barrero R.A."/>
            <person name="Guerrero F.D."/>
            <person name="Moolhuijzen P."/>
            <person name="Goolsby J.A."/>
            <person name="Tidwell J."/>
            <person name="Bellgard S.E."/>
            <person name="Bellgard M.I."/>
        </authorList>
    </citation>
    <scope>NUCLEOTIDE SEQUENCE</scope>
    <source>
        <tissue evidence="1">Shoot tissue taken approximately 20 cm above the soil surface</tissue>
    </source>
</reference>
<proteinExistence type="predicted"/>
<reference evidence="1" key="1">
    <citation type="submission" date="2014-09" db="EMBL/GenBank/DDBJ databases">
        <authorList>
            <person name="Magalhaes I.L.F."/>
            <person name="Oliveira U."/>
            <person name="Santos F.R."/>
            <person name="Vidigal T.H.D.A."/>
            <person name="Brescovit A.D."/>
            <person name="Santos A.J."/>
        </authorList>
    </citation>
    <scope>NUCLEOTIDE SEQUENCE</scope>
    <source>
        <tissue evidence="1">Shoot tissue taken approximately 20 cm above the soil surface</tissue>
    </source>
</reference>
<protein>
    <submittedName>
        <fullName evidence="1">Uncharacterized protein</fullName>
    </submittedName>
</protein>
<sequence>MITSDVQANGACKIQLKIHFI</sequence>
<evidence type="ECO:0000313" key="1">
    <source>
        <dbReference type="EMBL" id="JAD26538.1"/>
    </source>
</evidence>
<dbReference type="AlphaFoldDB" id="A0A0A8YLQ1"/>
<organism evidence="1">
    <name type="scientific">Arundo donax</name>
    <name type="common">Giant reed</name>
    <name type="synonym">Donax arundinaceus</name>
    <dbReference type="NCBI Taxonomy" id="35708"/>
    <lineage>
        <taxon>Eukaryota</taxon>
        <taxon>Viridiplantae</taxon>
        <taxon>Streptophyta</taxon>
        <taxon>Embryophyta</taxon>
        <taxon>Tracheophyta</taxon>
        <taxon>Spermatophyta</taxon>
        <taxon>Magnoliopsida</taxon>
        <taxon>Liliopsida</taxon>
        <taxon>Poales</taxon>
        <taxon>Poaceae</taxon>
        <taxon>PACMAD clade</taxon>
        <taxon>Arundinoideae</taxon>
        <taxon>Arundineae</taxon>
        <taxon>Arundo</taxon>
    </lineage>
</organism>